<dbReference type="GO" id="GO:0046820">
    <property type="term" value="F:4-amino-4-deoxychorismate synthase activity"/>
    <property type="evidence" value="ECO:0007669"/>
    <property type="project" value="TreeGrafter"/>
</dbReference>
<sequence>MMILLDDAQSTAANPSSRLYQEADRYWTVLLSSNYEDSFLAVNTCLQEIQESLDQGQYVVAAFAYELGVLLQKINSRSLRQDHPENHPLIQAWSFRNFKALSKPAVDELVRDELAKLNAQSRVSGIENIQLSIDESRFNADIAAIQEYIRNGDVYQINHTYRITGQCYGDPLALYARLRDRQPGRFGAYIANENQYLLSQSPELFIQREGATFKAMPMKGTADALTDSPKKLAEDRKNQAENVMIVDLLRNDLSQIALPGSVVVPQLFEVARYGDVLQMTSTIQAQARPGLHLKDVLSAVFPCGSITGAPKKRSMEIIQELETEDRGYYCGALGWLDPSGDFAFSVPIRTVEINHDQKTHASSLILGIGAGITIDSDAKEEWEECRIKSAFLSKLPSEVSLFETILVKASIPQFLSAHLDRLSRSAFALGLSFQWQEAEKAVAEACLNCHVQWQYRLRLDLATTGMIECRTEKIQTLENSVKLFWAVDILKDPTQSIVFSGNPLLRHKVANRPAYDEAWRSAENSGGFDALFTNENGFVTEGGRTNLFIQPGDSNEWITPPLSAGLLPGVMRFTMLSDPQWHAHEANITIEDVMQAKRIMLTNSLRGFIPAHF</sequence>
<dbReference type="InterPro" id="IPR015890">
    <property type="entry name" value="Chorismate_C"/>
</dbReference>
<dbReference type="InterPro" id="IPR019999">
    <property type="entry name" value="Anth_synth_I-like"/>
</dbReference>
<feature type="domain" description="Chorismate-utilising enzyme C-terminal" evidence="1">
    <location>
        <begin position="135"/>
        <end position="388"/>
    </location>
</feature>
<dbReference type="GO" id="GO:0000162">
    <property type="term" value="P:L-tryptophan biosynthetic process"/>
    <property type="evidence" value="ECO:0007669"/>
    <property type="project" value="TreeGrafter"/>
</dbReference>
<evidence type="ECO:0000259" key="1">
    <source>
        <dbReference type="Pfam" id="PF00425"/>
    </source>
</evidence>
<dbReference type="InterPro" id="IPR043131">
    <property type="entry name" value="BCAT-like_N"/>
</dbReference>
<accession>A0A2M8VYB0</accession>
<dbReference type="InterPro" id="IPR036038">
    <property type="entry name" value="Aminotransferase-like"/>
</dbReference>
<organism evidence="2 3">
    <name type="scientific">Polynucleobacter brandtiae</name>
    <dbReference type="NCBI Taxonomy" id="1938816"/>
    <lineage>
        <taxon>Bacteria</taxon>
        <taxon>Pseudomonadati</taxon>
        <taxon>Pseudomonadota</taxon>
        <taxon>Betaproteobacteria</taxon>
        <taxon>Burkholderiales</taxon>
        <taxon>Burkholderiaceae</taxon>
        <taxon>Polynucleobacter</taxon>
    </lineage>
</organism>
<protein>
    <submittedName>
        <fullName evidence="2">Para-aminobenzoate synthetase/4-amino-4-deoxychorismate lyase</fullName>
    </submittedName>
</protein>
<dbReference type="Proteomes" id="UP000229366">
    <property type="component" value="Unassembled WGS sequence"/>
</dbReference>
<dbReference type="InterPro" id="IPR001544">
    <property type="entry name" value="Aminotrans_IV"/>
</dbReference>
<dbReference type="InterPro" id="IPR043132">
    <property type="entry name" value="BCAT-like_C"/>
</dbReference>
<dbReference type="EMBL" id="PGTX01000001">
    <property type="protein sequence ID" value="PJI82860.1"/>
    <property type="molecule type" value="Genomic_DNA"/>
</dbReference>
<name>A0A2M8VYB0_9BURK</name>
<dbReference type="Pfam" id="PF00425">
    <property type="entry name" value="Chorismate_bind"/>
    <property type="match status" value="1"/>
</dbReference>
<dbReference type="SUPFAM" id="SSF56322">
    <property type="entry name" value="ADC synthase"/>
    <property type="match status" value="1"/>
</dbReference>
<gene>
    <name evidence="2" type="ORF">B0G85_0248</name>
</gene>
<dbReference type="SUPFAM" id="SSF56752">
    <property type="entry name" value="D-aminoacid aminotransferase-like PLP-dependent enzymes"/>
    <property type="match status" value="1"/>
</dbReference>
<dbReference type="AlphaFoldDB" id="A0A2M8VYB0"/>
<reference evidence="2 3" key="1">
    <citation type="submission" date="2017-11" db="EMBL/GenBank/DDBJ databases">
        <title>Genomic Encyclopedia of Type Strains, Phase III (KMG-III): the genomes of soil and plant-associated and newly described type strains.</title>
        <authorList>
            <person name="Whitman W."/>
        </authorList>
    </citation>
    <scope>NUCLEOTIDE SEQUENCE [LARGE SCALE GENOMIC DNA]</scope>
    <source>
        <strain evidence="2 3">UB-Domo-W1</strain>
    </source>
</reference>
<comment type="caution">
    <text evidence="2">The sequence shown here is derived from an EMBL/GenBank/DDBJ whole genome shotgun (WGS) entry which is preliminary data.</text>
</comment>
<keyword evidence="3" id="KW-1185">Reference proteome</keyword>
<dbReference type="Gene3D" id="3.30.470.10">
    <property type="match status" value="1"/>
</dbReference>
<dbReference type="Gene3D" id="3.20.10.10">
    <property type="entry name" value="D-amino Acid Aminotransferase, subunit A, domain 2"/>
    <property type="match status" value="1"/>
</dbReference>
<dbReference type="RefSeq" id="WP_232725884.1">
    <property type="nucleotide sequence ID" value="NZ_CBCSBW010000001.1"/>
</dbReference>
<dbReference type="InterPro" id="IPR005801">
    <property type="entry name" value="ADC_synthase"/>
</dbReference>
<dbReference type="GO" id="GO:0016829">
    <property type="term" value="F:lyase activity"/>
    <property type="evidence" value="ECO:0007669"/>
    <property type="project" value="UniProtKB-KW"/>
</dbReference>
<keyword evidence="2" id="KW-0456">Lyase</keyword>
<evidence type="ECO:0000313" key="2">
    <source>
        <dbReference type="EMBL" id="PJI82860.1"/>
    </source>
</evidence>
<dbReference type="PANTHER" id="PTHR11236">
    <property type="entry name" value="AMINOBENZOATE/ANTHRANILATE SYNTHASE"/>
    <property type="match status" value="1"/>
</dbReference>
<evidence type="ECO:0000313" key="3">
    <source>
        <dbReference type="Proteomes" id="UP000229366"/>
    </source>
</evidence>
<dbReference type="PANTHER" id="PTHR11236:SF50">
    <property type="entry name" value="AMINODEOXYCHORISMATE SYNTHASE COMPONENT 1"/>
    <property type="match status" value="1"/>
</dbReference>
<proteinExistence type="predicted"/>
<dbReference type="Pfam" id="PF01063">
    <property type="entry name" value="Aminotran_4"/>
    <property type="match status" value="1"/>
</dbReference>
<dbReference type="PRINTS" id="PR00095">
    <property type="entry name" value="ANTSNTHASEI"/>
</dbReference>
<dbReference type="Gene3D" id="3.60.120.10">
    <property type="entry name" value="Anthranilate synthase"/>
    <property type="match status" value="1"/>
</dbReference>